<evidence type="ECO:0000313" key="3">
    <source>
        <dbReference type="Proteomes" id="UP000202743"/>
    </source>
</evidence>
<dbReference type="KEGG" id="vg:26517371"/>
<name>A0A0K0N6T2_9CAUD</name>
<evidence type="ECO:0000313" key="2">
    <source>
        <dbReference type="EMBL" id="AKJ72448.1"/>
    </source>
</evidence>
<gene>
    <name evidence="2" type="ORF">GMA7_11</name>
</gene>
<evidence type="ECO:0000256" key="1">
    <source>
        <dbReference type="SAM" id="MobiDB-lite"/>
    </source>
</evidence>
<accession>A0A0K0N6T2</accession>
<feature type="region of interest" description="Disordered" evidence="1">
    <location>
        <begin position="1"/>
        <end position="84"/>
    </location>
</feature>
<proteinExistence type="predicted"/>
<feature type="compositionally biased region" description="Basic and acidic residues" evidence="1">
    <location>
        <begin position="48"/>
        <end position="71"/>
    </location>
</feature>
<dbReference type="RefSeq" id="YP_009189148.1">
    <property type="nucleotide sequence ID" value="NC_028673.1"/>
</dbReference>
<reference evidence="2 3" key="1">
    <citation type="journal article" date="2015" name="PLoS ONE">
        <title>Lysis to Kill: Evaluation of the Lytic Abilities, and Genomics of Nine Bacteriophages Infective for Gordonia spp. and Their Potential Use in Activated Sludge Foam Biocontrol.</title>
        <authorList>
            <person name="Dyson Z.A."/>
            <person name="Tucci J."/>
            <person name="Seviour R.J."/>
            <person name="Petrovski S."/>
        </authorList>
    </citation>
    <scope>NUCLEOTIDE SEQUENCE [LARGE SCALE GENOMIC DNA]</scope>
</reference>
<dbReference type="Proteomes" id="UP000202743">
    <property type="component" value="Segment"/>
</dbReference>
<feature type="compositionally biased region" description="Polar residues" evidence="1">
    <location>
        <begin position="10"/>
        <end position="19"/>
    </location>
</feature>
<dbReference type="GeneID" id="26517371"/>
<organism evidence="2 3">
    <name type="scientific">Gordonia phage GMA7</name>
    <dbReference type="NCBI Taxonomy" id="1647286"/>
    <lineage>
        <taxon>Viruses</taxon>
        <taxon>Duplodnaviria</taxon>
        <taxon>Heunggongvirae</taxon>
        <taxon>Uroviricota</taxon>
        <taxon>Caudoviricetes</taxon>
        <taxon>Getseptimavirus</taxon>
        <taxon>Getseptimavirus GMA7</taxon>
    </lineage>
</organism>
<dbReference type="EMBL" id="KR063278">
    <property type="protein sequence ID" value="AKJ72448.1"/>
    <property type="molecule type" value="Genomic_DNA"/>
</dbReference>
<dbReference type="OrthoDB" id="29080at10239"/>
<sequence>MSEKPVYIGTSPSYENAANKTDVPRYSDEEKDEFARFASTPEPELVYESDKKAEEEDKPKPEGEPKKEEALKGGPEITQPSTGR</sequence>
<protein>
    <submittedName>
        <fullName evidence="2">Uncharacterized protein</fullName>
    </submittedName>
</protein>
<keyword evidence="3" id="KW-1185">Reference proteome</keyword>